<gene>
    <name evidence="1" type="ORF">L1987_24852</name>
</gene>
<evidence type="ECO:0000313" key="2">
    <source>
        <dbReference type="Proteomes" id="UP001056120"/>
    </source>
</evidence>
<comment type="caution">
    <text evidence="1">The sequence shown here is derived from an EMBL/GenBank/DDBJ whole genome shotgun (WGS) entry which is preliminary data.</text>
</comment>
<accession>A0ACB9ILJ9</accession>
<proteinExistence type="predicted"/>
<reference evidence="2" key="1">
    <citation type="journal article" date="2022" name="Mol. Ecol. Resour.">
        <title>The genomes of chicory, endive, great burdock and yacon provide insights into Asteraceae palaeo-polyploidization history and plant inulin production.</title>
        <authorList>
            <person name="Fan W."/>
            <person name="Wang S."/>
            <person name="Wang H."/>
            <person name="Wang A."/>
            <person name="Jiang F."/>
            <person name="Liu H."/>
            <person name="Zhao H."/>
            <person name="Xu D."/>
            <person name="Zhang Y."/>
        </authorList>
    </citation>
    <scope>NUCLEOTIDE SEQUENCE [LARGE SCALE GENOMIC DNA]</scope>
    <source>
        <strain evidence="2">cv. Yunnan</strain>
    </source>
</reference>
<keyword evidence="2" id="KW-1185">Reference proteome</keyword>
<evidence type="ECO:0000313" key="1">
    <source>
        <dbReference type="EMBL" id="KAI3808889.1"/>
    </source>
</evidence>
<dbReference type="Proteomes" id="UP001056120">
    <property type="component" value="Linkage Group LG08"/>
</dbReference>
<organism evidence="1 2">
    <name type="scientific">Smallanthus sonchifolius</name>
    <dbReference type="NCBI Taxonomy" id="185202"/>
    <lineage>
        <taxon>Eukaryota</taxon>
        <taxon>Viridiplantae</taxon>
        <taxon>Streptophyta</taxon>
        <taxon>Embryophyta</taxon>
        <taxon>Tracheophyta</taxon>
        <taxon>Spermatophyta</taxon>
        <taxon>Magnoliopsida</taxon>
        <taxon>eudicotyledons</taxon>
        <taxon>Gunneridae</taxon>
        <taxon>Pentapetalae</taxon>
        <taxon>asterids</taxon>
        <taxon>campanulids</taxon>
        <taxon>Asterales</taxon>
        <taxon>Asteraceae</taxon>
        <taxon>Asteroideae</taxon>
        <taxon>Heliantheae alliance</taxon>
        <taxon>Millerieae</taxon>
        <taxon>Smallanthus</taxon>
    </lineage>
</organism>
<protein>
    <submittedName>
        <fullName evidence="1">Uncharacterized protein</fullName>
    </submittedName>
</protein>
<name>A0ACB9ILJ9_9ASTR</name>
<reference evidence="1 2" key="2">
    <citation type="journal article" date="2022" name="Mol. Ecol. Resour.">
        <title>The genomes of chicory, endive, great burdock and yacon provide insights into Asteraceae paleo-polyploidization history and plant inulin production.</title>
        <authorList>
            <person name="Fan W."/>
            <person name="Wang S."/>
            <person name="Wang H."/>
            <person name="Wang A."/>
            <person name="Jiang F."/>
            <person name="Liu H."/>
            <person name="Zhao H."/>
            <person name="Xu D."/>
            <person name="Zhang Y."/>
        </authorList>
    </citation>
    <scope>NUCLEOTIDE SEQUENCE [LARGE SCALE GENOMIC DNA]</scope>
    <source>
        <strain evidence="2">cv. Yunnan</strain>
        <tissue evidence="1">Leaves</tissue>
    </source>
</reference>
<sequence length="594" mass="66243">MSFSCHMLFFWFHISLLLGGFCFAGDLSANYELEFSYITASPLGVPQQVIAVNGKFPGPTLNVTTNYNVIVNVKNRLDESLLVTWPGIEMRRSSWQDGVLGTNCPIPSKWNWTYRFQVKDQIGSYHYVPSTNFQRAAGGFGGFIITNRKVIQLPFNTPDGDMVMTIGDWYARNHSALRASLDAGKELGMPDGVLINGRGPFKYSSIVPDGINHTTLNIDPGKTYRIRVINVGVSTCLNFRIQSHNLLLAETEGHYTSQQNYTSFDIHVGQSYSFLVTMDQNASSDYYIVASPRFVNQSDWQRVTGVAILHYSTSKGQASGPLPDPPSDIYDHSFALNQALSIRMNNSASGARPNPQGSFHYGSINLTDTYVLRSVPPVMISGQRRATYNGISFANPKITPVRLADSHNVKGTYKLDFPKTPLNEPPHVKRSIINATYKGFVGIILQNNDTVVQSFHMDGYSFFVVGMAYGNWTENSRGSYNQWDAIARSTTQVFPGGWTAILVYLDNVGAWNLRTVNLDRWYLGQETYIRIINPEDHDQKTELPVPDNALFCGVLRHLQRPQRIVSSAGSTIQELSKSNYLMMVAVAAVVSLMI</sequence>
<dbReference type="EMBL" id="CM042025">
    <property type="protein sequence ID" value="KAI3808889.1"/>
    <property type="molecule type" value="Genomic_DNA"/>
</dbReference>